<sequence>MPWWGVLIIIAVIVAAAGAALYFIGKKTEKKQAEQQAQIEAAKQNVTLLVIDKKKVKLKDAGFPDIVLQQTPKLFRGRKFYVVKGRVNTGRGAMVSSFICDKDVFEIIPVKKEVKATVSGLYITSVKAIRGSLETPAKSKKKSSKLEELLRKGRGEA</sequence>
<evidence type="ECO:0000313" key="3">
    <source>
        <dbReference type="Proteomes" id="UP000005753"/>
    </source>
</evidence>
<gene>
    <name evidence="2" type="ORF">EubceDRAFT1_1698</name>
</gene>
<dbReference type="EMBL" id="CM001487">
    <property type="protein sequence ID" value="EIM57478.1"/>
    <property type="molecule type" value="Genomic_DNA"/>
</dbReference>
<keyword evidence="1" id="KW-0812">Transmembrane</keyword>
<keyword evidence="1" id="KW-0472">Membrane</keyword>
<keyword evidence="3" id="KW-1185">Reference proteome</keyword>
<organism evidence="2 3">
    <name type="scientific">Eubacterium cellulosolvens (strain ATCC 43171 / JCM 9499 / 6)</name>
    <name type="common">Cillobacterium cellulosolvens</name>
    <dbReference type="NCBI Taxonomy" id="633697"/>
    <lineage>
        <taxon>Bacteria</taxon>
        <taxon>Bacillati</taxon>
        <taxon>Bacillota</taxon>
        <taxon>Clostridia</taxon>
        <taxon>Eubacteriales</taxon>
        <taxon>Eubacteriaceae</taxon>
        <taxon>Eubacterium</taxon>
    </lineage>
</organism>
<dbReference type="OrthoDB" id="1828236at2"/>
<name>I5AUK5_EUBC6</name>
<reference evidence="2 3" key="2">
    <citation type="submission" date="2012-02" db="EMBL/GenBank/DDBJ databases">
        <title>Improved High-Quality Draft sequence of Eubacterium cellulosolvens 6.</title>
        <authorList>
            <consortium name="US DOE Joint Genome Institute"/>
            <person name="Lucas S."/>
            <person name="Han J."/>
            <person name="Lapidus A."/>
            <person name="Cheng J.-F."/>
            <person name="Goodwin L."/>
            <person name="Pitluck S."/>
            <person name="Peters L."/>
            <person name="Mikhailova N."/>
            <person name="Gu W."/>
            <person name="Detter J.C."/>
            <person name="Han C."/>
            <person name="Tapia R."/>
            <person name="Land M."/>
            <person name="Hauser L."/>
            <person name="Kyrpides N."/>
            <person name="Ivanova N."/>
            <person name="Pagani I."/>
            <person name="Johnson E."/>
            <person name="Mukhopadhyay B."/>
            <person name="Anderson I."/>
            <person name="Woyke T."/>
        </authorList>
    </citation>
    <scope>NUCLEOTIDE SEQUENCE [LARGE SCALE GENOMIC DNA]</scope>
    <source>
        <strain evidence="2 3">6</strain>
    </source>
</reference>
<reference evidence="2 3" key="1">
    <citation type="submission" date="2010-08" db="EMBL/GenBank/DDBJ databases">
        <authorList>
            <consortium name="US DOE Joint Genome Institute (JGI-PGF)"/>
            <person name="Lucas S."/>
            <person name="Copeland A."/>
            <person name="Lapidus A."/>
            <person name="Cheng J.-F."/>
            <person name="Bruce D."/>
            <person name="Goodwin L."/>
            <person name="Pitluck S."/>
            <person name="Land M.L."/>
            <person name="Hauser L."/>
            <person name="Chang Y.-J."/>
            <person name="Anderson I.J."/>
            <person name="Johnson E."/>
            <person name="Mulhopadhyay B."/>
            <person name="Kyrpides N."/>
            <person name="Woyke T.J."/>
        </authorList>
    </citation>
    <scope>NUCLEOTIDE SEQUENCE [LARGE SCALE GENOMIC DNA]</scope>
    <source>
        <strain evidence="2 3">6</strain>
    </source>
</reference>
<accession>I5AUK5</accession>
<protein>
    <submittedName>
        <fullName evidence="2">Uncharacterized protein</fullName>
    </submittedName>
</protein>
<evidence type="ECO:0000256" key="1">
    <source>
        <dbReference type="SAM" id="Phobius"/>
    </source>
</evidence>
<dbReference type="eggNOG" id="ENOG50313SJ">
    <property type="taxonomic scope" value="Bacteria"/>
</dbReference>
<feature type="transmembrane region" description="Helical" evidence="1">
    <location>
        <begin position="6"/>
        <end position="25"/>
    </location>
</feature>
<dbReference type="HOGENOM" id="CLU_124342_0_0_9"/>
<dbReference type="AlphaFoldDB" id="I5AUK5"/>
<keyword evidence="1" id="KW-1133">Transmembrane helix</keyword>
<dbReference type="STRING" id="633697.EubceDRAFT1_1698"/>
<evidence type="ECO:0000313" key="2">
    <source>
        <dbReference type="EMBL" id="EIM57478.1"/>
    </source>
</evidence>
<dbReference type="Proteomes" id="UP000005753">
    <property type="component" value="Chromosome"/>
</dbReference>
<proteinExistence type="predicted"/>